<dbReference type="PRINTS" id="PR00344">
    <property type="entry name" value="BCTRLSENSOR"/>
</dbReference>
<dbReference type="InterPro" id="IPR003660">
    <property type="entry name" value="HAMP_dom"/>
</dbReference>
<keyword evidence="11 13" id="KW-1133">Transmembrane helix</keyword>
<dbReference type="EC" id="2.7.13.3" evidence="3"/>
<keyword evidence="9" id="KW-0418">Kinase</keyword>
<keyword evidence="13" id="KW-0472">Membrane</keyword>
<evidence type="ECO:0000256" key="12">
    <source>
        <dbReference type="ARBA" id="ARBA00023012"/>
    </source>
</evidence>
<reference evidence="16 17" key="1">
    <citation type="submission" date="2016-07" db="EMBL/GenBank/DDBJ databases">
        <authorList>
            <person name="Lefevre C.T."/>
        </authorList>
    </citation>
    <scope>NUCLEOTIDE SEQUENCE [LARGE SCALE GENOMIC DNA]</scope>
    <source>
        <strain evidence="16">PR1</strain>
    </source>
</reference>
<proteinExistence type="predicted"/>
<dbReference type="Gene3D" id="3.30.565.10">
    <property type="entry name" value="Histidine kinase-like ATPase, C-terminal domain"/>
    <property type="match status" value="1"/>
</dbReference>
<dbReference type="InterPro" id="IPR029151">
    <property type="entry name" value="Sensor-like_sf"/>
</dbReference>
<dbReference type="PROSITE" id="PS50109">
    <property type="entry name" value="HIS_KIN"/>
    <property type="match status" value="1"/>
</dbReference>
<dbReference type="Pfam" id="PF00672">
    <property type="entry name" value="HAMP"/>
    <property type="match status" value="1"/>
</dbReference>
<dbReference type="GO" id="GO:0005524">
    <property type="term" value="F:ATP binding"/>
    <property type="evidence" value="ECO:0007669"/>
    <property type="project" value="UniProtKB-KW"/>
</dbReference>
<evidence type="ECO:0000256" key="13">
    <source>
        <dbReference type="SAM" id="Phobius"/>
    </source>
</evidence>
<feature type="transmembrane region" description="Helical" evidence="13">
    <location>
        <begin position="20"/>
        <end position="41"/>
    </location>
</feature>
<keyword evidence="12" id="KW-0902">Two-component regulatory system</keyword>
<evidence type="ECO:0000313" key="16">
    <source>
        <dbReference type="EMBL" id="SCA57718.1"/>
    </source>
</evidence>
<protein>
    <recommendedName>
        <fullName evidence="3">histidine kinase</fullName>
        <ecNumber evidence="3">2.7.13.3</ecNumber>
    </recommendedName>
</protein>
<sequence>MLTNIRKKISHLSFRWKAIVFIASVEGLFNIMFAIIVVSVMQNNLEEQFFKRAQTTAQIFAKTTTNAVLATDIASLESFVEEVMTNNDIRYARVIDTSDVLVEHAHDQELLKRSFVADTNLGGVDDNVFDTFATISEDGEVYGRVEIGLSTDLLGSTITQIQLKVILTGVGEIVFSAIVSFLLGTFLVRRLIDLQKGSKKIAQGDFDFRINDEGGDELAATARAFNDMSSKVNSLVHGLKQANTGLDEKRLMAENDLQLAQARLIQASKMEALGTLSGGIAHEINTPTQYIGDNLIFLRDASQNMIQMVSLCRELCVEARKNGVLVHSVDEIEKFTESIEMDFLIEEIEDAIKQSVEGVGEVSRIVRTMKDFSHPGSVEKSHVDLHELLETTISVSKNEWKYVAELEHDFAADLPKVSCYPGELKQVFLNLIVNAAHAIGALEKDNQDGVGKIQIATKHQDGWVEVLVNDTGGGIPHKIKQRVFDPFFTTKDVGQGTGQGLAIAFDIVQNKHGGVISFESEEGQGTSFMVRLPIS</sequence>
<keyword evidence="17" id="KW-1185">Reference proteome</keyword>
<name>A0A1C3RKF3_9PROT</name>
<evidence type="ECO:0000259" key="15">
    <source>
        <dbReference type="PROSITE" id="PS50885"/>
    </source>
</evidence>
<dbReference type="AlphaFoldDB" id="A0A1C3RKF3"/>
<dbReference type="Pfam" id="PF02518">
    <property type="entry name" value="HATPase_c"/>
    <property type="match status" value="1"/>
</dbReference>
<dbReference type="InterPro" id="IPR004358">
    <property type="entry name" value="Sig_transdc_His_kin-like_C"/>
</dbReference>
<evidence type="ECO:0000256" key="8">
    <source>
        <dbReference type="ARBA" id="ARBA00022741"/>
    </source>
</evidence>
<dbReference type="SMART" id="SM00304">
    <property type="entry name" value="HAMP"/>
    <property type="match status" value="1"/>
</dbReference>
<evidence type="ECO:0000313" key="17">
    <source>
        <dbReference type="Proteomes" id="UP000231658"/>
    </source>
</evidence>
<dbReference type="GO" id="GO:0005886">
    <property type="term" value="C:plasma membrane"/>
    <property type="evidence" value="ECO:0007669"/>
    <property type="project" value="UniProtKB-SubCell"/>
</dbReference>
<dbReference type="SUPFAM" id="SSF103190">
    <property type="entry name" value="Sensory domain-like"/>
    <property type="match status" value="1"/>
</dbReference>
<dbReference type="SUPFAM" id="SSF158472">
    <property type="entry name" value="HAMP domain-like"/>
    <property type="match status" value="1"/>
</dbReference>
<accession>A0A1C3RKF3</accession>
<evidence type="ECO:0000256" key="7">
    <source>
        <dbReference type="ARBA" id="ARBA00022692"/>
    </source>
</evidence>
<gene>
    <name evidence="16" type="ORF">MTBPR1_60231</name>
</gene>
<feature type="domain" description="HAMP" evidence="15">
    <location>
        <begin position="185"/>
        <end position="237"/>
    </location>
</feature>
<dbReference type="Gene3D" id="6.10.340.10">
    <property type="match status" value="1"/>
</dbReference>
<dbReference type="InterPro" id="IPR003594">
    <property type="entry name" value="HATPase_dom"/>
</dbReference>
<dbReference type="Gene3D" id="1.10.287.130">
    <property type="match status" value="1"/>
</dbReference>
<dbReference type="CDD" id="cd06225">
    <property type="entry name" value="HAMP"/>
    <property type="match status" value="1"/>
</dbReference>
<comment type="catalytic activity">
    <reaction evidence="1">
        <text>ATP + protein L-histidine = ADP + protein N-phospho-L-histidine.</text>
        <dbReference type="EC" id="2.7.13.3"/>
    </reaction>
</comment>
<keyword evidence="8" id="KW-0547">Nucleotide-binding</keyword>
<dbReference type="GO" id="GO:0004673">
    <property type="term" value="F:protein histidine kinase activity"/>
    <property type="evidence" value="ECO:0007669"/>
    <property type="project" value="UniProtKB-EC"/>
</dbReference>
<keyword evidence="5" id="KW-0597">Phosphoprotein</keyword>
<evidence type="ECO:0000256" key="3">
    <source>
        <dbReference type="ARBA" id="ARBA00012438"/>
    </source>
</evidence>
<dbReference type="PANTHER" id="PTHR43065:SF46">
    <property type="entry name" value="C4-DICARBOXYLATE TRANSPORT SENSOR PROTEIN DCTB"/>
    <property type="match status" value="1"/>
</dbReference>
<evidence type="ECO:0000256" key="1">
    <source>
        <dbReference type="ARBA" id="ARBA00000085"/>
    </source>
</evidence>
<dbReference type="InterPro" id="IPR005467">
    <property type="entry name" value="His_kinase_dom"/>
</dbReference>
<keyword evidence="10" id="KW-0067">ATP-binding</keyword>
<dbReference type="STRING" id="1867952.MTBPR1_60231"/>
<dbReference type="PROSITE" id="PS50885">
    <property type="entry name" value="HAMP"/>
    <property type="match status" value="1"/>
</dbReference>
<dbReference type="Proteomes" id="UP000231658">
    <property type="component" value="Unassembled WGS sequence"/>
</dbReference>
<evidence type="ECO:0000256" key="6">
    <source>
        <dbReference type="ARBA" id="ARBA00022679"/>
    </source>
</evidence>
<evidence type="ECO:0000256" key="4">
    <source>
        <dbReference type="ARBA" id="ARBA00022475"/>
    </source>
</evidence>
<keyword evidence="4" id="KW-1003">Cell membrane</keyword>
<feature type="domain" description="Histidine kinase" evidence="14">
    <location>
        <begin position="279"/>
        <end position="535"/>
    </location>
</feature>
<evidence type="ECO:0000256" key="11">
    <source>
        <dbReference type="ARBA" id="ARBA00022989"/>
    </source>
</evidence>
<keyword evidence="7 13" id="KW-0812">Transmembrane</keyword>
<evidence type="ECO:0000256" key="2">
    <source>
        <dbReference type="ARBA" id="ARBA00004651"/>
    </source>
</evidence>
<dbReference type="RefSeq" id="WP_069189720.1">
    <property type="nucleotide sequence ID" value="NZ_FLYE01000045.1"/>
</dbReference>
<dbReference type="GO" id="GO:0000160">
    <property type="term" value="P:phosphorelay signal transduction system"/>
    <property type="evidence" value="ECO:0007669"/>
    <property type="project" value="UniProtKB-KW"/>
</dbReference>
<organism evidence="16 17">
    <name type="scientific">Candidatus Terasakiella magnetica</name>
    <dbReference type="NCBI Taxonomy" id="1867952"/>
    <lineage>
        <taxon>Bacteria</taxon>
        <taxon>Pseudomonadati</taxon>
        <taxon>Pseudomonadota</taxon>
        <taxon>Alphaproteobacteria</taxon>
        <taxon>Rhodospirillales</taxon>
        <taxon>Terasakiellaceae</taxon>
        <taxon>Terasakiella</taxon>
    </lineage>
</organism>
<dbReference type="PANTHER" id="PTHR43065">
    <property type="entry name" value="SENSOR HISTIDINE KINASE"/>
    <property type="match status" value="1"/>
</dbReference>
<dbReference type="SUPFAM" id="SSF55874">
    <property type="entry name" value="ATPase domain of HSP90 chaperone/DNA topoisomerase II/histidine kinase"/>
    <property type="match status" value="1"/>
</dbReference>
<evidence type="ECO:0000259" key="14">
    <source>
        <dbReference type="PROSITE" id="PS50109"/>
    </source>
</evidence>
<evidence type="ECO:0000256" key="9">
    <source>
        <dbReference type="ARBA" id="ARBA00022777"/>
    </source>
</evidence>
<keyword evidence="6" id="KW-0808">Transferase</keyword>
<evidence type="ECO:0000256" key="10">
    <source>
        <dbReference type="ARBA" id="ARBA00022840"/>
    </source>
</evidence>
<dbReference type="OrthoDB" id="1931120at2"/>
<dbReference type="EMBL" id="FLYE01000045">
    <property type="protein sequence ID" value="SCA57718.1"/>
    <property type="molecule type" value="Genomic_DNA"/>
</dbReference>
<dbReference type="SMART" id="SM00387">
    <property type="entry name" value="HATPase_c"/>
    <property type="match status" value="1"/>
</dbReference>
<dbReference type="InterPro" id="IPR036890">
    <property type="entry name" value="HATPase_C_sf"/>
</dbReference>
<comment type="subcellular location">
    <subcellularLocation>
        <location evidence="2">Cell membrane</location>
        <topology evidence="2">Multi-pass membrane protein</topology>
    </subcellularLocation>
</comment>
<evidence type="ECO:0000256" key="5">
    <source>
        <dbReference type="ARBA" id="ARBA00022553"/>
    </source>
</evidence>